<dbReference type="PROSITE" id="PS50106">
    <property type="entry name" value="PDZ"/>
    <property type="match status" value="1"/>
</dbReference>
<feature type="repeat" description="TPR" evidence="1">
    <location>
        <begin position="494"/>
        <end position="527"/>
    </location>
</feature>
<keyword evidence="1" id="KW-0802">TPR repeat</keyword>
<dbReference type="Gene3D" id="1.25.40.10">
    <property type="entry name" value="Tetratricopeptide repeat domain"/>
    <property type="match status" value="2"/>
</dbReference>
<evidence type="ECO:0000313" key="4">
    <source>
        <dbReference type="Proteomes" id="UP000181998"/>
    </source>
</evidence>
<dbReference type="PANTHER" id="PTHR10098:SF108">
    <property type="entry name" value="TETRATRICOPEPTIDE REPEAT PROTEIN 28"/>
    <property type="match status" value="1"/>
</dbReference>
<dbReference type="InterPro" id="IPR001478">
    <property type="entry name" value="PDZ"/>
</dbReference>
<evidence type="ECO:0000259" key="2">
    <source>
        <dbReference type="PROSITE" id="PS50106"/>
    </source>
</evidence>
<dbReference type="InterPro" id="IPR036034">
    <property type="entry name" value="PDZ_sf"/>
</dbReference>
<protein>
    <submittedName>
        <fullName evidence="3">CHAT domain-containing protein</fullName>
    </submittedName>
</protein>
<dbReference type="PROSITE" id="PS50293">
    <property type="entry name" value="TPR_REGION"/>
    <property type="match status" value="1"/>
</dbReference>
<dbReference type="Gene3D" id="2.30.42.10">
    <property type="match status" value="1"/>
</dbReference>
<dbReference type="Pfam" id="PF13424">
    <property type="entry name" value="TPR_12"/>
    <property type="match status" value="4"/>
</dbReference>
<dbReference type="Pfam" id="PF12770">
    <property type="entry name" value="CHAT"/>
    <property type="match status" value="1"/>
</dbReference>
<dbReference type="Pfam" id="PF13180">
    <property type="entry name" value="PDZ_2"/>
    <property type="match status" value="1"/>
</dbReference>
<feature type="repeat" description="TPR" evidence="1">
    <location>
        <begin position="374"/>
        <end position="407"/>
    </location>
</feature>
<dbReference type="SMART" id="SM00228">
    <property type="entry name" value="PDZ"/>
    <property type="match status" value="1"/>
</dbReference>
<dbReference type="OrthoDB" id="8549434at2"/>
<evidence type="ECO:0000256" key="1">
    <source>
        <dbReference type="PROSITE-ProRule" id="PRU00339"/>
    </source>
</evidence>
<dbReference type="InterPro" id="IPR011990">
    <property type="entry name" value="TPR-like_helical_dom_sf"/>
</dbReference>
<dbReference type="InterPro" id="IPR019734">
    <property type="entry name" value="TPR_rpt"/>
</dbReference>
<dbReference type="PANTHER" id="PTHR10098">
    <property type="entry name" value="RAPSYN-RELATED"/>
    <property type="match status" value="1"/>
</dbReference>
<sequence length="1092" mass="123394">MVGYGICRKLNKQIAMEHCKKMNPNLICILLLVLLCGIVQAKSKILDAGNNSNAQVEAADPQQAMLEQARSFRQSHPELFGEAKGVLVTDVVPGSQGEKAGLKSGDILLTYDNTFLNSSEHLFELTGTKDENEAVTLSYQRNRELHNVVLKGGRIGVQIASLILSETELSMQQMQLLNEKGSEAYRHSRFKEALQQFKQGLGIASTQKHYYWQSQFQNNLGIVYESLSQYPQALDHLQQSLAIRLKISDRNGEGDSLNNLGLVYHRLGQFLRSLDYHQQSLAIKREIGDRNGEANSLGNLGIVYTSLDQYPLALDHLQQSLVIKREFGDRNGEVNNLGSMGIVYQSLGQYSQALDHLQQSLTIVREIGNRYDEAKILENLGNVYEILGHYPQALDHYQQSLANRRKIGDRTGEATSLNNLGNVLYRLGQYPQALDHYQQSLAIQREIGSRTGEATSVNNLGLVYLNLRQYPLAQDHFLQSLAIKREIGDRKGEATSLNNLGLVYQNLGQYPLALDHFQQSLVLTEQLLGEKHPDTARVLFNYAILHHALDQTTRAIFYGKRAINVLQASRESNRQLSVELLKSFLESQESSYRTVADWLLEAGRLAEAEQVLAMLKEEEQFQYLRRNQSAAKTLSTRTVCTRWEEEHCQQYQQLSYDLREADKAWHETEKQVRAGVEVEQKRLNELQQLFKTRKSAFEQGLMHINTALSAWQGNPEYKLHVEKDILQRSNRLRRSLKDLGHGAVSLHYLLMEDGVRIILTTPDKQITRNTEIKLVTLRRKVGAMRQALLRQQEQVDYKALSQELYALLIFPVADELAAANAQTLMVSLDGILRYLPFAALYDGQQFLIERYAVNFQTLAARTDLNIRPQPNWQISGFGVSQAADVVDPVTLKPINFVSLPFVATELKTLIRQNDKEAGLLPGEIYLDEAFSKQKLTQVLTREQPSPVIHIGSHFELRPGDNSRSFLLLGQNTILTMAEVYDENLDFSGADLVTLSACDTAMGEDNALSNGAEIESFGVLVQELGAKSVMATLWPVIDESTSFFMKSFYQLREQNKLTKAEALRQAQLSMITSGDKFSQPYYWAPFVLMGNWL</sequence>
<feature type="repeat" description="TPR" evidence="1">
    <location>
        <begin position="294"/>
        <end position="327"/>
    </location>
</feature>
<feature type="repeat" description="TPR" evidence="1">
    <location>
        <begin position="414"/>
        <end position="447"/>
    </location>
</feature>
<accession>A0A1H9A104</accession>
<feature type="domain" description="PDZ" evidence="2">
    <location>
        <begin position="85"/>
        <end position="143"/>
    </location>
</feature>
<dbReference type="SUPFAM" id="SSF50156">
    <property type="entry name" value="PDZ domain-like"/>
    <property type="match status" value="1"/>
</dbReference>
<dbReference type="Proteomes" id="UP000181998">
    <property type="component" value="Unassembled WGS sequence"/>
</dbReference>
<feature type="repeat" description="TPR" evidence="1">
    <location>
        <begin position="334"/>
        <end position="367"/>
    </location>
</feature>
<proteinExistence type="predicted"/>
<reference evidence="3 4" key="1">
    <citation type="submission" date="2016-10" db="EMBL/GenBank/DDBJ databases">
        <authorList>
            <person name="de Groot N.N."/>
        </authorList>
    </citation>
    <scope>NUCLEOTIDE SEQUENCE [LARGE SCALE GENOMIC DNA]</scope>
    <source>
        <strain evidence="3 4">Nm9</strain>
    </source>
</reference>
<dbReference type="AlphaFoldDB" id="A0A1H9A104"/>
<dbReference type="SUPFAM" id="SSF48452">
    <property type="entry name" value="TPR-like"/>
    <property type="match status" value="3"/>
</dbReference>
<organism evidence="3 4">
    <name type="scientific">Nitrosomonas ureae</name>
    <dbReference type="NCBI Taxonomy" id="44577"/>
    <lineage>
        <taxon>Bacteria</taxon>
        <taxon>Pseudomonadati</taxon>
        <taxon>Pseudomonadota</taxon>
        <taxon>Betaproteobacteria</taxon>
        <taxon>Nitrosomonadales</taxon>
        <taxon>Nitrosomonadaceae</taxon>
        <taxon>Nitrosomonas</taxon>
    </lineage>
</organism>
<dbReference type="Pfam" id="PF13374">
    <property type="entry name" value="TPR_10"/>
    <property type="match status" value="1"/>
</dbReference>
<gene>
    <name evidence="3" type="ORF">SAMN05421510_100246</name>
</gene>
<dbReference type="EMBL" id="FOFX01000002">
    <property type="protein sequence ID" value="SEP70181.1"/>
    <property type="molecule type" value="Genomic_DNA"/>
</dbReference>
<dbReference type="InterPro" id="IPR024983">
    <property type="entry name" value="CHAT_dom"/>
</dbReference>
<dbReference type="SMART" id="SM00028">
    <property type="entry name" value="TPR"/>
    <property type="match status" value="10"/>
</dbReference>
<dbReference type="STRING" id="44577.ATY38_11570"/>
<name>A0A1H9A104_9PROT</name>
<dbReference type="PROSITE" id="PS50005">
    <property type="entry name" value="TPR"/>
    <property type="match status" value="5"/>
</dbReference>
<evidence type="ECO:0000313" key="3">
    <source>
        <dbReference type="EMBL" id="SEP70181.1"/>
    </source>
</evidence>